<dbReference type="AlphaFoldDB" id="A0AAV7SHZ1"/>
<evidence type="ECO:0000313" key="2">
    <source>
        <dbReference type="EMBL" id="KAJ1163707.1"/>
    </source>
</evidence>
<keyword evidence="1" id="KW-1133">Transmembrane helix</keyword>
<protein>
    <submittedName>
        <fullName evidence="2">Uncharacterized protein</fullName>
    </submittedName>
</protein>
<proteinExistence type="predicted"/>
<gene>
    <name evidence="2" type="ORF">NDU88_004161</name>
</gene>
<evidence type="ECO:0000256" key="1">
    <source>
        <dbReference type="SAM" id="Phobius"/>
    </source>
</evidence>
<dbReference type="EMBL" id="JANPWB010000008">
    <property type="protein sequence ID" value="KAJ1163707.1"/>
    <property type="molecule type" value="Genomic_DNA"/>
</dbReference>
<comment type="caution">
    <text evidence="2">The sequence shown here is derived from an EMBL/GenBank/DDBJ whole genome shotgun (WGS) entry which is preliminary data.</text>
</comment>
<keyword evidence="1" id="KW-0812">Transmembrane</keyword>
<keyword evidence="3" id="KW-1185">Reference proteome</keyword>
<feature type="transmembrane region" description="Helical" evidence="1">
    <location>
        <begin position="20"/>
        <end position="43"/>
    </location>
</feature>
<dbReference type="Proteomes" id="UP001066276">
    <property type="component" value="Chromosome 4_2"/>
</dbReference>
<accession>A0AAV7SHZ1</accession>
<sequence>MPEAMLANTSRKGRLYCWYLYLLLFSMELLALNAVASPCEAFLRSIPNTRRGRRLPYLRCCILDQWECRNGVLHCRQENTPLLSYLAPGRVARLGDPPSKSKGNKHCSQLLAQGSIPRL</sequence>
<organism evidence="2 3">
    <name type="scientific">Pleurodeles waltl</name>
    <name type="common">Iberian ribbed newt</name>
    <dbReference type="NCBI Taxonomy" id="8319"/>
    <lineage>
        <taxon>Eukaryota</taxon>
        <taxon>Metazoa</taxon>
        <taxon>Chordata</taxon>
        <taxon>Craniata</taxon>
        <taxon>Vertebrata</taxon>
        <taxon>Euteleostomi</taxon>
        <taxon>Amphibia</taxon>
        <taxon>Batrachia</taxon>
        <taxon>Caudata</taxon>
        <taxon>Salamandroidea</taxon>
        <taxon>Salamandridae</taxon>
        <taxon>Pleurodelinae</taxon>
        <taxon>Pleurodeles</taxon>
    </lineage>
</organism>
<keyword evidence="1" id="KW-0472">Membrane</keyword>
<name>A0AAV7SHZ1_PLEWA</name>
<reference evidence="2" key="1">
    <citation type="journal article" date="2022" name="bioRxiv">
        <title>Sequencing and chromosome-scale assembly of the giantPleurodeles waltlgenome.</title>
        <authorList>
            <person name="Brown T."/>
            <person name="Elewa A."/>
            <person name="Iarovenko S."/>
            <person name="Subramanian E."/>
            <person name="Araus A.J."/>
            <person name="Petzold A."/>
            <person name="Susuki M."/>
            <person name="Suzuki K.-i.T."/>
            <person name="Hayashi T."/>
            <person name="Toyoda A."/>
            <person name="Oliveira C."/>
            <person name="Osipova E."/>
            <person name="Leigh N.D."/>
            <person name="Simon A."/>
            <person name="Yun M.H."/>
        </authorList>
    </citation>
    <scope>NUCLEOTIDE SEQUENCE</scope>
    <source>
        <strain evidence="2">20211129_DDA</strain>
        <tissue evidence="2">Liver</tissue>
    </source>
</reference>
<evidence type="ECO:0000313" key="3">
    <source>
        <dbReference type="Proteomes" id="UP001066276"/>
    </source>
</evidence>